<protein>
    <submittedName>
        <fullName evidence="5">Tetratricopeptide repeat domain containing protein</fullName>
    </submittedName>
</protein>
<dbReference type="PANTHER" id="PTHR44858">
    <property type="entry name" value="TETRATRICOPEPTIDE REPEAT PROTEIN 6"/>
    <property type="match status" value="1"/>
</dbReference>
<feature type="repeat" description="TPR" evidence="3">
    <location>
        <begin position="189"/>
        <end position="222"/>
    </location>
</feature>
<dbReference type="KEGG" id="acan:ACA1_373940"/>
<dbReference type="SMART" id="SM00028">
    <property type="entry name" value="TPR"/>
    <property type="match status" value="6"/>
</dbReference>
<dbReference type="VEuPathDB" id="AmoebaDB:ACA1_373940"/>
<feature type="repeat" description="TPR" evidence="3">
    <location>
        <begin position="155"/>
        <end position="188"/>
    </location>
</feature>
<dbReference type="Pfam" id="PF12895">
    <property type="entry name" value="ANAPC3"/>
    <property type="match status" value="1"/>
</dbReference>
<feature type="repeat" description="TPR" evidence="3">
    <location>
        <begin position="121"/>
        <end position="154"/>
    </location>
</feature>
<accession>L8GH59</accession>
<dbReference type="PROSITE" id="PS50005">
    <property type="entry name" value="TPR"/>
    <property type="match status" value="4"/>
</dbReference>
<dbReference type="Gene3D" id="1.25.40.10">
    <property type="entry name" value="Tetratricopeptide repeat domain"/>
    <property type="match status" value="3"/>
</dbReference>
<dbReference type="InterPro" id="IPR013105">
    <property type="entry name" value="TPR_2"/>
</dbReference>
<dbReference type="OMA" id="LVMSEMA"/>
<proteinExistence type="predicted"/>
<dbReference type="PANTHER" id="PTHR44858:SF1">
    <property type="entry name" value="UDP-N-ACETYLGLUCOSAMINE--PEPTIDE N-ACETYLGLUCOSAMINYLTRANSFERASE SPINDLY-RELATED"/>
    <property type="match status" value="1"/>
</dbReference>
<dbReference type="STRING" id="1257118.L8GH59"/>
<dbReference type="SUPFAM" id="SSF48452">
    <property type="entry name" value="TPR-like"/>
    <property type="match status" value="1"/>
</dbReference>
<evidence type="ECO:0000256" key="1">
    <source>
        <dbReference type="ARBA" id="ARBA00022737"/>
    </source>
</evidence>
<dbReference type="OrthoDB" id="9991317at2759"/>
<keyword evidence="6" id="KW-1185">Reference proteome</keyword>
<evidence type="ECO:0000256" key="3">
    <source>
        <dbReference type="PROSITE-ProRule" id="PRU00339"/>
    </source>
</evidence>
<dbReference type="EMBL" id="KB008119">
    <property type="protein sequence ID" value="ELR12327.1"/>
    <property type="molecule type" value="Genomic_DNA"/>
</dbReference>
<organism evidence="5 6">
    <name type="scientific">Acanthamoeba castellanii (strain ATCC 30010 / Neff)</name>
    <dbReference type="NCBI Taxonomy" id="1257118"/>
    <lineage>
        <taxon>Eukaryota</taxon>
        <taxon>Amoebozoa</taxon>
        <taxon>Discosea</taxon>
        <taxon>Longamoebia</taxon>
        <taxon>Centramoebida</taxon>
        <taxon>Acanthamoebidae</taxon>
        <taxon>Acanthamoeba</taxon>
    </lineage>
</organism>
<name>L8GH59_ACACF</name>
<sequence>MSLVMSEMARADGTSSKQARRKVKKKEAAYHMYDEALALALDTLSVDSMDHKAAYLAGVCHLQKRQGELAIKYLTSATTMAPYNALYRNHLGLAYVHKKEWTLAVDEYMVALEHATSTLKADVLYNLGFAQEMLGREEEALASYQHAVSSMPTHLTALNGLGNLLQKQGQVEEAHYYYKKVLGINPLHPASLYNQALAYQLQGRLIEAVGSYSKAAQLVPTHVEAHYNLGVVLLELGIYGEAVTAFYNTLILRPTMFEAWLNLGAYRAREQLPH</sequence>
<feature type="repeat" description="TPR" evidence="3">
    <location>
        <begin position="223"/>
        <end position="256"/>
    </location>
</feature>
<dbReference type="Pfam" id="PF07719">
    <property type="entry name" value="TPR_2"/>
    <property type="match status" value="1"/>
</dbReference>
<dbReference type="InterPro" id="IPR050498">
    <property type="entry name" value="Ycf3"/>
</dbReference>
<gene>
    <name evidence="5" type="ORF">ACA1_373940</name>
</gene>
<reference evidence="5 6" key="1">
    <citation type="journal article" date="2013" name="Genome Biol.">
        <title>Genome of Acanthamoeba castellanii highlights extensive lateral gene transfer and early evolution of tyrosine kinase signaling.</title>
        <authorList>
            <person name="Clarke M."/>
            <person name="Lohan A.J."/>
            <person name="Liu B."/>
            <person name="Lagkouvardos I."/>
            <person name="Roy S."/>
            <person name="Zafar N."/>
            <person name="Bertelli C."/>
            <person name="Schilde C."/>
            <person name="Kianianmomeni A."/>
            <person name="Burglin T.R."/>
            <person name="Frech C."/>
            <person name="Turcotte B."/>
            <person name="Kopec K.O."/>
            <person name="Synnott J.M."/>
            <person name="Choo C."/>
            <person name="Paponov I."/>
            <person name="Finkler A."/>
            <person name="Soon Heng Tan C."/>
            <person name="Hutchins A.P."/>
            <person name="Weinmeier T."/>
            <person name="Rattei T."/>
            <person name="Chu J.S."/>
            <person name="Gimenez G."/>
            <person name="Irimia M."/>
            <person name="Rigden D.J."/>
            <person name="Fitzpatrick D.A."/>
            <person name="Lorenzo-Morales J."/>
            <person name="Bateman A."/>
            <person name="Chiu C.H."/>
            <person name="Tang P."/>
            <person name="Hegemann P."/>
            <person name="Fromm H."/>
            <person name="Raoult D."/>
            <person name="Greub G."/>
            <person name="Miranda-Saavedra D."/>
            <person name="Chen N."/>
            <person name="Nash P."/>
            <person name="Ginger M.L."/>
            <person name="Horn M."/>
            <person name="Schaap P."/>
            <person name="Caler L."/>
            <person name="Loftus B."/>
        </authorList>
    </citation>
    <scope>NUCLEOTIDE SEQUENCE [LARGE SCALE GENOMIC DNA]</scope>
    <source>
        <strain evidence="5 6">Neff</strain>
    </source>
</reference>
<feature type="region of interest" description="Disordered" evidence="4">
    <location>
        <begin position="1"/>
        <end position="20"/>
    </location>
</feature>
<dbReference type="AlphaFoldDB" id="L8GH59"/>
<dbReference type="Pfam" id="PF13432">
    <property type="entry name" value="TPR_16"/>
    <property type="match status" value="1"/>
</dbReference>
<keyword evidence="2 3" id="KW-0802">TPR repeat</keyword>
<dbReference type="InterPro" id="IPR019734">
    <property type="entry name" value="TPR_rpt"/>
</dbReference>
<dbReference type="InterPro" id="IPR011990">
    <property type="entry name" value="TPR-like_helical_dom_sf"/>
</dbReference>
<evidence type="ECO:0000313" key="6">
    <source>
        <dbReference type="Proteomes" id="UP000011083"/>
    </source>
</evidence>
<evidence type="ECO:0000256" key="2">
    <source>
        <dbReference type="ARBA" id="ARBA00022803"/>
    </source>
</evidence>
<dbReference type="Proteomes" id="UP000011083">
    <property type="component" value="Unassembled WGS sequence"/>
</dbReference>
<evidence type="ECO:0000313" key="5">
    <source>
        <dbReference type="EMBL" id="ELR12327.1"/>
    </source>
</evidence>
<dbReference type="RefSeq" id="XP_004334340.1">
    <property type="nucleotide sequence ID" value="XM_004334292.1"/>
</dbReference>
<keyword evidence="1" id="KW-0677">Repeat</keyword>
<dbReference type="GeneID" id="14912797"/>
<evidence type="ECO:0000256" key="4">
    <source>
        <dbReference type="SAM" id="MobiDB-lite"/>
    </source>
</evidence>